<keyword evidence="2" id="KW-1185">Reference proteome</keyword>
<dbReference type="AlphaFoldDB" id="A0ABD0KVB4"/>
<comment type="caution">
    <text evidence="1">The sequence shown here is derived from an EMBL/GenBank/DDBJ whole genome shotgun (WGS) entry which is preliminary data.</text>
</comment>
<evidence type="ECO:0000313" key="2">
    <source>
        <dbReference type="Proteomes" id="UP001519460"/>
    </source>
</evidence>
<dbReference type="Proteomes" id="UP001519460">
    <property type="component" value="Unassembled WGS sequence"/>
</dbReference>
<dbReference type="EMBL" id="JACVVK020000123">
    <property type="protein sequence ID" value="KAK7490735.1"/>
    <property type="molecule type" value="Genomic_DNA"/>
</dbReference>
<sequence>MAALARAEATILQVTPLSLSLVNPFSCSVSILRSPPHSHCVNSRPETSVREVKVGGRQYARECFTSIFTHHRSPRPRHHRNRVSRESTELGKAIGTILRVEATAIASVQEFP</sequence>
<reference evidence="1 2" key="1">
    <citation type="journal article" date="2023" name="Sci. Data">
        <title>Genome assembly of the Korean intertidal mud-creeper Batillaria attramentaria.</title>
        <authorList>
            <person name="Patra A.K."/>
            <person name="Ho P.T."/>
            <person name="Jun S."/>
            <person name="Lee S.J."/>
            <person name="Kim Y."/>
            <person name="Won Y.J."/>
        </authorList>
    </citation>
    <scope>NUCLEOTIDE SEQUENCE [LARGE SCALE GENOMIC DNA]</scope>
    <source>
        <strain evidence="1">Wonlab-2016</strain>
    </source>
</reference>
<proteinExistence type="predicted"/>
<name>A0ABD0KVB4_9CAEN</name>
<evidence type="ECO:0000313" key="1">
    <source>
        <dbReference type="EMBL" id="KAK7490735.1"/>
    </source>
</evidence>
<protein>
    <submittedName>
        <fullName evidence="1">Uncharacterized protein</fullName>
    </submittedName>
</protein>
<accession>A0ABD0KVB4</accession>
<organism evidence="1 2">
    <name type="scientific">Batillaria attramentaria</name>
    <dbReference type="NCBI Taxonomy" id="370345"/>
    <lineage>
        <taxon>Eukaryota</taxon>
        <taxon>Metazoa</taxon>
        <taxon>Spiralia</taxon>
        <taxon>Lophotrochozoa</taxon>
        <taxon>Mollusca</taxon>
        <taxon>Gastropoda</taxon>
        <taxon>Caenogastropoda</taxon>
        <taxon>Sorbeoconcha</taxon>
        <taxon>Cerithioidea</taxon>
        <taxon>Batillariidae</taxon>
        <taxon>Batillaria</taxon>
    </lineage>
</organism>
<gene>
    <name evidence="1" type="ORF">BaRGS_00017964</name>
</gene>